<comment type="caution">
    <text evidence="2">The sequence shown here is derived from an EMBL/GenBank/DDBJ whole genome shotgun (WGS) entry which is preliminary data.</text>
</comment>
<sequence length="96" mass="11049">MLIFVNLFRVHGNPDDFERTFADTSAFMTKKDGYRRHRLVRVNGDEPRYLNIAEWADEGALRAAVADPLFEPHARALREHASSESLLCEVVQEYQA</sequence>
<organism evidence="2 3">
    <name type="scientific">Gandjariella thermophila</name>
    <dbReference type="NCBI Taxonomy" id="1931992"/>
    <lineage>
        <taxon>Bacteria</taxon>
        <taxon>Bacillati</taxon>
        <taxon>Actinomycetota</taxon>
        <taxon>Actinomycetes</taxon>
        <taxon>Pseudonocardiales</taxon>
        <taxon>Pseudonocardiaceae</taxon>
        <taxon>Gandjariella</taxon>
    </lineage>
</organism>
<dbReference type="AlphaFoldDB" id="A0A4D4JBG9"/>
<protein>
    <recommendedName>
        <fullName evidence="1">ABM domain-containing protein</fullName>
    </recommendedName>
</protein>
<dbReference type="SUPFAM" id="SSF54909">
    <property type="entry name" value="Dimeric alpha+beta barrel"/>
    <property type="match status" value="1"/>
</dbReference>
<reference evidence="3" key="1">
    <citation type="submission" date="2019-04" db="EMBL/GenBank/DDBJ databases">
        <title>Draft genome sequence of Pseudonocardiaceae bacterium SL3-2-4.</title>
        <authorList>
            <person name="Ningsih F."/>
            <person name="Yokota A."/>
            <person name="Sakai Y."/>
            <person name="Nanatani K."/>
            <person name="Yabe S."/>
            <person name="Oetari A."/>
            <person name="Sjamsuridzal W."/>
        </authorList>
    </citation>
    <scope>NUCLEOTIDE SEQUENCE [LARGE SCALE GENOMIC DNA]</scope>
    <source>
        <strain evidence="3">SL3-2-4</strain>
    </source>
</reference>
<dbReference type="RefSeq" id="WP_225978522.1">
    <property type="nucleotide sequence ID" value="NZ_BJFL01000020.1"/>
</dbReference>
<dbReference type="Pfam" id="PF03992">
    <property type="entry name" value="ABM"/>
    <property type="match status" value="1"/>
</dbReference>
<dbReference type="EMBL" id="BJFL01000020">
    <property type="protein sequence ID" value="GDY32008.1"/>
    <property type="molecule type" value="Genomic_DNA"/>
</dbReference>
<dbReference type="InterPro" id="IPR007138">
    <property type="entry name" value="ABM_dom"/>
</dbReference>
<evidence type="ECO:0000313" key="2">
    <source>
        <dbReference type="EMBL" id="GDY32008.1"/>
    </source>
</evidence>
<dbReference type="Gene3D" id="3.30.70.100">
    <property type="match status" value="1"/>
</dbReference>
<dbReference type="InterPro" id="IPR011008">
    <property type="entry name" value="Dimeric_a/b-barrel"/>
</dbReference>
<name>A0A4D4JBG9_9PSEU</name>
<keyword evidence="3" id="KW-1185">Reference proteome</keyword>
<evidence type="ECO:0000313" key="3">
    <source>
        <dbReference type="Proteomes" id="UP000298860"/>
    </source>
</evidence>
<proteinExistence type="predicted"/>
<gene>
    <name evidence="2" type="ORF">GTS_36410</name>
</gene>
<feature type="domain" description="ABM" evidence="1">
    <location>
        <begin position="1"/>
        <end position="71"/>
    </location>
</feature>
<evidence type="ECO:0000259" key="1">
    <source>
        <dbReference type="Pfam" id="PF03992"/>
    </source>
</evidence>
<accession>A0A4D4JBG9</accession>
<dbReference type="Proteomes" id="UP000298860">
    <property type="component" value="Unassembled WGS sequence"/>
</dbReference>